<evidence type="ECO:0000256" key="2">
    <source>
        <dbReference type="ARBA" id="ARBA00022475"/>
    </source>
</evidence>
<dbReference type="AlphaFoldDB" id="A0A2W5N2W5"/>
<evidence type="ECO:0000256" key="6">
    <source>
        <dbReference type="SAM" id="Phobius"/>
    </source>
</evidence>
<reference evidence="8 9" key="1">
    <citation type="submission" date="2017-08" db="EMBL/GenBank/DDBJ databases">
        <title>Infants hospitalized years apart are colonized by the same room-sourced microbial strains.</title>
        <authorList>
            <person name="Brooks B."/>
            <person name="Olm M.R."/>
            <person name="Firek B.A."/>
            <person name="Baker R."/>
            <person name="Thomas B.C."/>
            <person name="Morowitz M.J."/>
            <person name="Banfield J.F."/>
        </authorList>
    </citation>
    <scope>NUCLEOTIDE SEQUENCE [LARGE SCALE GENOMIC DNA]</scope>
    <source>
        <strain evidence="8">S2_005_002_R2_34</strain>
    </source>
</reference>
<proteinExistence type="predicted"/>
<comment type="subcellular location">
    <subcellularLocation>
        <location evidence="1">Cell membrane</location>
        <topology evidence="1">Multi-pass membrane protein</topology>
    </subcellularLocation>
</comment>
<dbReference type="GO" id="GO:0005886">
    <property type="term" value="C:plasma membrane"/>
    <property type="evidence" value="ECO:0007669"/>
    <property type="project" value="UniProtKB-SubCell"/>
</dbReference>
<dbReference type="InterPro" id="IPR003838">
    <property type="entry name" value="ABC3_permease_C"/>
</dbReference>
<evidence type="ECO:0000259" key="7">
    <source>
        <dbReference type="Pfam" id="PF02687"/>
    </source>
</evidence>
<evidence type="ECO:0000256" key="4">
    <source>
        <dbReference type="ARBA" id="ARBA00022989"/>
    </source>
</evidence>
<keyword evidence="5 6" id="KW-0472">Membrane</keyword>
<evidence type="ECO:0000256" key="5">
    <source>
        <dbReference type="ARBA" id="ARBA00023136"/>
    </source>
</evidence>
<dbReference type="Proteomes" id="UP000249185">
    <property type="component" value="Unassembled WGS sequence"/>
</dbReference>
<feature type="domain" description="ABC3 transporter permease C-terminal" evidence="7">
    <location>
        <begin position="285"/>
        <end position="399"/>
    </location>
</feature>
<evidence type="ECO:0000256" key="3">
    <source>
        <dbReference type="ARBA" id="ARBA00022692"/>
    </source>
</evidence>
<keyword evidence="3 6" id="KW-0812">Transmembrane</keyword>
<evidence type="ECO:0000256" key="1">
    <source>
        <dbReference type="ARBA" id="ARBA00004651"/>
    </source>
</evidence>
<feature type="transmembrane region" description="Helical" evidence="6">
    <location>
        <begin position="280"/>
        <end position="303"/>
    </location>
</feature>
<dbReference type="EMBL" id="QFPW01000019">
    <property type="protein sequence ID" value="PZQ46988.1"/>
    <property type="molecule type" value="Genomic_DNA"/>
</dbReference>
<dbReference type="PROSITE" id="PS51257">
    <property type="entry name" value="PROKAR_LIPOPROTEIN"/>
    <property type="match status" value="1"/>
</dbReference>
<dbReference type="PANTHER" id="PTHR43738">
    <property type="entry name" value="ABC TRANSPORTER, MEMBRANE PROTEIN"/>
    <property type="match status" value="1"/>
</dbReference>
<sequence>MLRFILADLRRGWPGALAIALIVACATALGLVVTLQERALRLGSARAANAFDLVIGAPGSETQLVLSSVFLQPAPLPLMPGSVLAGLIDDPRVAWAAPVGFGDQYEGRPVVGTSQALVDGLGGLASGATFARLGDAVVGADVPLDPGATFHPVHAELASEGEVHQETTYTVTGRLARTGSPWDRAILVPIEAVWRTHGLDAGEGEHDHEHDHAALDAGAPIRPEALADPGAPGLPAIVVRGHAIADAYNLRQDYRAEQTIAVFPAEVLTRLYGTLGDARAVVGAIALAAQALVAAAILLVAVIHVVQRHRQIGALRAFGAARSAVFAIVWIEVVALAAAGIAAGIVLGYVAARLIAARLTAASGLAFPVEFGPGDATLFLGLLLAAGICALIPAAIAYRQSPAAALRG</sequence>
<protein>
    <submittedName>
        <fullName evidence="8">ABC transporter permease</fullName>
    </submittedName>
</protein>
<name>A0A2W5N2W5_RHOSU</name>
<keyword evidence="2" id="KW-1003">Cell membrane</keyword>
<feature type="transmembrane region" description="Helical" evidence="6">
    <location>
        <begin position="324"/>
        <end position="356"/>
    </location>
</feature>
<dbReference type="Pfam" id="PF02687">
    <property type="entry name" value="FtsX"/>
    <property type="match status" value="1"/>
</dbReference>
<evidence type="ECO:0000313" key="8">
    <source>
        <dbReference type="EMBL" id="PZQ46988.1"/>
    </source>
</evidence>
<comment type="caution">
    <text evidence="8">The sequence shown here is derived from an EMBL/GenBank/DDBJ whole genome shotgun (WGS) entry which is preliminary data.</text>
</comment>
<dbReference type="PANTHER" id="PTHR43738:SF2">
    <property type="entry name" value="ABC TRANSPORTER PERMEASE"/>
    <property type="match status" value="1"/>
</dbReference>
<keyword evidence="4 6" id="KW-1133">Transmembrane helix</keyword>
<dbReference type="InterPro" id="IPR051125">
    <property type="entry name" value="ABC-4/HrtB_transporter"/>
</dbReference>
<evidence type="ECO:0000313" key="9">
    <source>
        <dbReference type="Proteomes" id="UP000249185"/>
    </source>
</evidence>
<organism evidence="8 9">
    <name type="scientific">Rhodovulum sulfidophilum</name>
    <name type="common">Rhodobacter sulfidophilus</name>
    <dbReference type="NCBI Taxonomy" id="35806"/>
    <lineage>
        <taxon>Bacteria</taxon>
        <taxon>Pseudomonadati</taxon>
        <taxon>Pseudomonadota</taxon>
        <taxon>Alphaproteobacteria</taxon>
        <taxon>Rhodobacterales</taxon>
        <taxon>Paracoccaceae</taxon>
        <taxon>Rhodovulum</taxon>
    </lineage>
</organism>
<accession>A0A2W5N2W5</accession>
<gene>
    <name evidence="8" type="ORF">DI556_18545</name>
</gene>
<feature type="transmembrane region" description="Helical" evidence="6">
    <location>
        <begin position="376"/>
        <end position="398"/>
    </location>
</feature>